<dbReference type="AlphaFoldDB" id="A0A1J4K516"/>
<dbReference type="GO" id="GO:0031297">
    <property type="term" value="P:replication fork processing"/>
    <property type="evidence" value="ECO:0007669"/>
    <property type="project" value="InterPro"/>
</dbReference>
<evidence type="ECO:0000313" key="3">
    <source>
        <dbReference type="EMBL" id="OHT06537.1"/>
    </source>
</evidence>
<dbReference type="Proteomes" id="UP000179807">
    <property type="component" value="Unassembled WGS sequence"/>
</dbReference>
<dbReference type="Pfam" id="PF07962">
    <property type="entry name" value="Swi3"/>
    <property type="match status" value="1"/>
</dbReference>
<proteinExistence type="predicted"/>
<dbReference type="GeneID" id="94839048"/>
<name>A0A1J4K516_9EUKA</name>
<dbReference type="OrthoDB" id="10551945at2759"/>
<evidence type="ECO:0000313" key="4">
    <source>
        <dbReference type="Proteomes" id="UP000179807"/>
    </source>
</evidence>
<dbReference type="GO" id="GO:0006974">
    <property type="term" value="P:DNA damage response"/>
    <property type="evidence" value="ECO:0007669"/>
    <property type="project" value="InterPro"/>
</dbReference>
<organism evidence="3 4">
    <name type="scientific">Tritrichomonas foetus</name>
    <dbReference type="NCBI Taxonomy" id="1144522"/>
    <lineage>
        <taxon>Eukaryota</taxon>
        <taxon>Metamonada</taxon>
        <taxon>Parabasalia</taxon>
        <taxon>Tritrichomonadida</taxon>
        <taxon>Tritrichomonadidae</taxon>
        <taxon>Tritrichomonas</taxon>
    </lineage>
</organism>
<accession>A0A1J4K516</accession>
<sequence length="182" mass="20846">MMSEKNTTQEKTEGDKSADKKEGEDKNKKEEEVVIKKARKVAPKFNPATLNDPEKGLEALYKKIDRLNPNIVHGDKESLSMLMRIYQQWLYQVFPADFGDMCWKISDMGPVKSAVRNFVFDKKGIERSGFDREIGNSFVDDDEAPQDEEAYKEPPQQSSRFLDDEDLGDAGDDIMDLLTKEQ</sequence>
<evidence type="ECO:0000259" key="2">
    <source>
        <dbReference type="Pfam" id="PF07962"/>
    </source>
</evidence>
<gene>
    <name evidence="3" type="ORF">TRFO_25423</name>
</gene>
<dbReference type="VEuPathDB" id="TrichDB:TRFO_25423"/>
<feature type="region of interest" description="Disordered" evidence="1">
    <location>
        <begin position="134"/>
        <end position="172"/>
    </location>
</feature>
<evidence type="ECO:0000256" key="1">
    <source>
        <dbReference type="SAM" id="MobiDB-lite"/>
    </source>
</evidence>
<keyword evidence="4" id="KW-1185">Reference proteome</keyword>
<dbReference type="EMBL" id="MLAK01000723">
    <property type="protein sequence ID" value="OHT06537.1"/>
    <property type="molecule type" value="Genomic_DNA"/>
</dbReference>
<feature type="compositionally biased region" description="Acidic residues" evidence="1">
    <location>
        <begin position="139"/>
        <end position="150"/>
    </location>
</feature>
<protein>
    <recommendedName>
        <fullName evidence="2">Chromosome segregation in meiosis protein 3 domain-containing protein</fullName>
    </recommendedName>
</protein>
<feature type="region of interest" description="Disordered" evidence="1">
    <location>
        <begin position="1"/>
        <end position="32"/>
    </location>
</feature>
<feature type="domain" description="Chromosome segregation in meiosis protein 3" evidence="2">
    <location>
        <begin position="44"/>
        <end position="116"/>
    </location>
</feature>
<feature type="compositionally biased region" description="Basic and acidic residues" evidence="1">
    <location>
        <begin position="7"/>
        <end position="32"/>
    </location>
</feature>
<reference evidence="3" key="1">
    <citation type="submission" date="2016-10" db="EMBL/GenBank/DDBJ databases">
        <authorList>
            <person name="Benchimol M."/>
            <person name="Almeida L.G."/>
            <person name="Vasconcelos A.T."/>
            <person name="Perreira-Neves A."/>
            <person name="Rosa I.A."/>
            <person name="Tasca T."/>
            <person name="Bogo M.R."/>
            <person name="de Souza W."/>
        </authorList>
    </citation>
    <scope>NUCLEOTIDE SEQUENCE [LARGE SCALE GENOMIC DNA]</scope>
    <source>
        <strain evidence="3">K</strain>
    </source>
</reference>
<dbReference type="RefSeq" id="XP_068359673.1">
    <property type="nucleotide sequence ID" value="XM_068504344.1"/>
</dbReference>
<dbReference type="InterPro" id="IPR012923">
    <property type="entry name" value="Csm3"/>
</dbReference>
<feature type="compositionally biased region" description="Acidic residues" evidence="1">
    <location>
        <begin position="163"/>
        <end position="172"/>
    </location>
</feature>
<comment type="caution">
    <text evidence="3">The sequence shown here is derived from an EMBL/GenBank/DDBJ whole genome shotgun (WGS) entry which is preliminary data.</text>
</comment>
<dbReference type="GO" id="GO:0005634">
    <property type="term" value="C:nucleus"/>
    <property type="evidence" value="ECO:0007669"/>
    <property type="project" value="InterPro"/>
</dbReference>